<dbReference type="RefSeq" id="WP_264144702.1">
    <property type="nucleotide sequence ID" value="NZ_JAOYEY010000051.1"/>
</dbReference>
<keyword evidence="1" id="KW-0812">Transmembrane</keyword>
<feature type="transmembrane region" description="Helical" evidence="1">
    <location>
        <begin position="178"/>
        <end position="199"/>
    </location>
</feature>
<dbReference type="EMBL" id="JAOYEY010000051">
    <property type="protein sequence ID" value="MCV9888655.1"/>
    <property type="molecule type" value="Genomic_DNA"/>
</dbReference>
<organism evidence="2 3">
    <name type="scientific">Metabacillus halosaccharovorans</name>
    <dbReference type="NCBI Taxonomy" id="930124"/>
    <lineage>
        <taxon>Bacteria</taxon>
        <taxon>Bacillati</taxon>
        <taxon>Bacillota</taxon>
        <taxon>Bacilli</taxon>
        <taxon>Bacillales</taxon>
        <taxon>Bacillaceae</taxon>
        <taxon>Metabacillus</taxon>
    </lineage>
</organism>
<feature type="transmembrane region" description="Helical" evidence="1">
    <location>
        <begin position="106"/>
        <end position="134"/>
    </location>
</feature>
<sequence length="213" mass="24542">MGKVLNITKFYLLLEWVMWLAYINLLWIGSVLIGFIVFGIFPATVAMFTVIRHLLLKDTTGKQILKTFALTYKKEFFKSNLIGLIFSLVGYLLYLDFLYIQNMTGATYYVFQIGLIFISIIYFISLLYIVPVYVHYDLKFHQYFRHALLIGILSPITTMLIVMGLTLLYFLLVLIPGLIPLITTSIFAFIIMGCALIGFRRLEDKQQSAITTL</sequence>
<keyword evidence="1" id="KW-0472">Membrane</keyword>
<proteinExistence type="predicted"/>
<feature type="transmembrane region" description="Helical" evidence="1">
    <location>
        <begin position="35"/>
        <end position="55"/>
    </location>
</feature>
<dbReference type="Pfam" id="PF04854">
    <property type="entry name" value="DUF624"/>
    <property type="match status" value="1"/>
</dbReference>
<reference evidence="2 3" key="1">
    <citation type="submission" date="2022-10" db="EMBL/GenBank/DDBJ databases">
        <title>Draft genome assembly of moderately radiation resistant bacterium Metabacillus halosaccharovorans.</title>
        <authorList>
            <person name="Pal S."/>
            <person name="Gopinathan A."/>
        </authorList>
    </citation>
    <scope>NUCLEOTIDE SEQUENCE [LARGE SCALE GENOMIC DNA]</scope>
    <source>
        <strain evidence="2 3">VITHBRA001</strain>
    </source>
</reference>
<feature type="transmembrane region" description="Helical" evidence="1">
    <location>
        <begin position="76"/>
        <end position="94"/>
    </location>
</feature>
<keyword evidence="3" id="KW-1185">Reference proteome</keyword>
<gene>
    <name evidence="2" type="ORF">OIH86_23665</name>
</gene>
<accession>A0ABT3DNL4</accession>
<dbReference type="Proteomes" id="UP001526147">
    <property type="component" value="Unassembled WGS sequence"/>
</dbReference>
<evidence type="ECO:0000313" key="3">
    <source>
        <dbReference type="Proteomes" id="UP001526147"/>
    </source>
</evidence>
<evidence type="ECO:0000313" key="2">
    <source>
        <dbReference type="EMBL" id="MCV9888655.1"/>
    </source>
</evidence>
<feature type="transmembrane region" description="Helical" evidence="1">
    <location>
        <begin position="146"/>
        <end position="172"/>
    </location>
</feature>
<protein>
    <submittedName>
        <fullName evidence="2">DUF624 domain-containing protein</fullName>
    </submittedName>
</protein>
<keyword evidence="1" id="KW-1133">Transmembrane helix</keyword>
<feature type="transmembrane region" description="Helical" evidence="1">
    <location>
        <begin position="12"/>
        <end position="29"/>
    </location>
</feature>
<name>A0ABT3DNL4_9BACI</name>
<evidence type="ECO:0000256" key="1">
    <source>
        <dbReference type="SAM" id="Phobius"/>
    </source>
</evidence>
<dbReference type="InterPro" id="IPR006938">
    <property type="entry name" value="DUF624"/>
</dbReference>
<comment type="caution">
    <text evidence="2">The sequence shown here is derived from an EMBL/GenBank/DDBJ whole genome shotgun (WGS) entry which is preliminary data.</text>
</comment>